<dbReference type="AlphaFoldDB" id="A0A8J1TQG8"/>
<keyword evidence="2" id="KW-1185">Reference proteome</keyword>
<comment type="caution">
    <text evidence="1">The sequence shown here is derived from an EMBL/GenBank/DDBJ whole genome shotgun (WGS) entry which is preliminary data.</text>
</comment>
<name>A0A8J1TQG8_OWEFU</name>
<proteinExistence type="predicted"/>
<evidence type="ECO:0000313" key="1">
    <source>
        <dbReference type="EMBL" id="CAH1789375.1"/>
    </source>
</evidence>
<evidence type="ECO:0000313" key="2">
    <source>
        <dbReference type="Proteomes" id="UP000749559"/>
    </source>
</evidence>
<dbReference type="Proteomes" id="UP000749559">
    <property type="component" value="Unassembled WGS sequence"/>
</dbReference>
<gene>
    <name evidence="1" type="ORF">OFUS_LOCUS14746</name>
</gene>
<organism evidence="1 2">
    <name type="scientific">Owenia fusiformis</name>
    <name type="common">Polychaete worm</name>
    <dbReference type="NCBI Taxonomy" id="6347"/>
    <lineage>
        <taxon>Eukaryota</taxon>
        <taxon>Metazoa</taxon>
        <taxon>Spiralia</taxon>
        <taxon>Lophotrochozoa</taxon>
        <taxon>Annelida</taxon>
        <taxon>Polychaeta</taxon>
        <taxon>Sedentaria</taxon>
        <taxon>Canalipalpata</taxon>
        <taxon>Sabellida</taxon>
        <taxon>Oweniida</taxon>
        <taxon>Oweniidae</taxon>
        <taxon>Owenia</taxon>
    </lineage>
</organism>
<sequence length="117" mass="12754">GHFCTVLNIDITSGLLLLCNTGMQIKVTSTVSLGGCVNSTSSFSAGAADGGGPELKSVYEFILKPQINLRRFDEIIKRTKLKAPNERFRFQLWQSLYDHGSLSIRCEVDPGVFDGGV</sequence>
<protein>
    <submittedName>
        <fullName evidence="1">Uncharacterized protein</fullName>
    </submittedName>
</protein>
<reference evidence="1" key="1">
    <citation type="submission" date="2022-03" db="EMBL/GenBank/DDBJ databases">
        <authorList>
            <person name="Martin C."/>
        </authorList>
    </citation>
    <scope>NUCLEOTIDE SEQUENCE</scope>
</reference>
<dbReference type="EMBL" id="CAIIXF020000007">
    <property type="protein sequence ID" value="CAH1789375.1"/>
    <property type="molecule type" value="Genomic_DNA"/>
</dbReference>
<accession>A0A8J1TQG8</accession>
<feature type="non-terminal residue" evidence="1">
    <location>
        <position position="1"/>
    </location>
</feature>